<feature type="transmembrane region" description="Helical" evidence="11">
    <location>
        <begin position="86"/>
        <end position="111"/>
    </location>
</feature>
<evidence type="ECO:0000256" key="1">
    <source>
        <dbReference type="ARBA" id="ARBA00004141"/>
    </source>
</evidence>
<dbReference type="PROSITE" id="PS00379">
    <property type="entry name" value="CDP_ALCOHOL_P_TRANSF"/>
    <property type="match status" value="1"/>
</dbReference>
<evidence type="ECO:0000256" key="6">
    <source>
        <dbReference type="ARBA" id="ARBA00022989"/>
    </source>
</evidence>
<dbReference type="GO" id="GO:0046474">
    <property type="term" value="P:glycerophospholipid biosynthetic process"/>
    <property type="evidence" value="ECO:0007669"/>
    <property type="project" value="TreeGrafter"/>
</dbReference>
<evidence type="ECO:0000256" key="3">
    <source>
        <dbReference type="ARBA" id="ARBA00022516"/>
    </source>
</evidence>
<sequence length="194" mass="21662">MASSQIFNIPNILAFIRLLLAPLMFLFLVNQDAAIFEGIDKSWLNYFAAFIFVVASATDFFDGYIARTFNQITTLGAILDPLADKMLTLAGFLGLMMLGSASPWAIFLILTRELFITGLRVSAMSQGMDISASWMGKVKTVVQMIAIGFLLMQWPGGEALLWLAVALTLYSGYEYIRDFFQKMSKQPIDEKLII</sequence>
<evidence type="ECO:0000256" key="8">
    <source>
        <dbReference type="ARBA" id="ARBA00023136"/>
    </source>
</evidence>
<dbReference type="NCBIfam" id="TIGR00560">
    <property type="entry name" value="pgsA"/>
    <property type="match status" value="1"/>
</dbReference>
<dbReference type="InterPro" id="IPR043130">
    <property type="entry name" value="CDP-OH_PTrfase_TM_dom"/>
</dbReference>
<dbReference type="PANTHER" id="PTHR14269">
    <property type="entry name" value="CDP-DIACYLGLYCEROL--GLYCEROL-3-PHOSPHATE 3-PHOSPHATIDYLTRANSFERASE-RELATED"/>
    <property type="match status" value="1"/>
</dbReference>
<evidence type="ECO:0000256" key="4">
    <source>
        <dbReference type="ARBA" id="ARBA00022679"/>
    </source>
</evidence>
<keyword evidence="9" id="KW-0594">Phospholipid biosynthesis</keyword>
<accession>A0A1W1BNW1</accession>
<keyword evidence="8 11" id="KW-0472">Membrane</keyword>
<dbReference type="InterPro" id="IPR050324">
    <property type="entry name" value="CDP-alcohol_PTase-I"/>
</dbReference>
<keyword evidence="7" id="KW-0443">Lipid metabolism</keyword>
<dbReference type="Gene3D" id="1.20.120.1760">
    <property type="match status" value="1"/>
</dbReference>
<dbReference type="EC" id="2.7.8.5" evidence="12"/>
<dbReference type="GO" id="GO:0016020">
    <property type="term" value="C:membrane"/>
    <property type="evidence" value="ECO:0007669"/>
    <property type="project" value="UniProtKB-SubCell"/>
</dbReference>
<name>A0A1W1BNW1_9ZZZZ</name>
<comment type="subcellular location">
    <subcellularLocation>
        <location evidence="1">Membrane</location>
        <topology evidence="1">Multi-pass membrane protein</topology>
    </subcellularLocation>
</comment>
<dbReference type="Pfam" id="PF01066">
    <property type="entry name" value="CDP-OH_P_transf"/>
    <property type="match status" value="1"/>
</dbReference>
<evidence type="ECO:0000256" key="9">
    <source>
        <dbReference type="ARBA" id="ARBA00023209"/>
    </source>
</evidence>
<gene>
    <name evidence="12" type="ORF">MNB_SV-10-298</name>
</gene>
<evidence type="ECO:0000256" key="10">
    <source>
        <dbReference type="ARBA" id="ARBA00023264"/>
    </source>
</evidence>
<keyword evidence="6 11" id="KW-1133">Transmembrane helix</keyword>
<comment type="similarity">
    <text evidence="2">Belongs to the CDP-alcohol phosphatidyltransferase class-I family.</text>
</comment>
<keyword evidence="5 11" id="KW-0812">Transmembrane</keyword>
<feature type="transmembrane region" description="Helical" evidence="11">
    <location>
        <begin position="12"/>
        <end position="31"/>
    </location>
</feature>
<feature type="transmembrane region" description="Helical" evidence="11">
    <location>
        <begin position="43"/>
        <end position="66"/>
    </location>
</feature>
<dbReference type="InterPro" id="IPR000462">
    <property type="entry name" value="CDP-OH_P_trans"/>
</dbReference>
<dbReference type="AlphaFoldDB" id="A0A1W1BNW1"/>
<keyword evidence="10" id="KW-1208">Phospholipid metabolism</keyword>
<evidence type="ECO:0000256" key="7">
    <source>
        <dbReference type="ARBA" id="ARBA00023098"/>
    </source>
</evidence>
<dbReference type="InterPro" id="IPR004570">
    <property type="entry name" value="Phosphatidylglycerol_P_synth"/>
</dbReference>
<evidence type="ECO:0000256" key="5">
    <source>
        <dbReference type="ARBA" id="ARBA00022692"/>
    </source>
</evidence>
<keyword evidence="4 12" id="KW-0808">Transferase</keyword>
<protein>
    <submittedName>
        <fullName evidence="12">CDP-diacylglycerol--glycerol-3-phosphate 3-phosphatidyltransferase</fullName>
        <ecNumber evidence="12">2.7.8.5</ecNumber>
    </submittedName>
</protein>
<dbReference type="PANTHER" id="PTHR14269:SF62">
    <property type="entry name" value="CDP-DIACYLGLYCEROL--GLYCEROL-3-PHOSPHATE 3-PHOSPHATIDYLTRANSFERASE 1, CHLOROPLASTIC"/>
    <property type="match status" value="1"/>
</dbReference>
<proteinExistence type="inferred from homology"/>
<feature type="transmembrane region" description="Helical" evidence="11">
    <location>
        <begin position="159"/>
        <end position="176"/>
    </location>
</feature>
<reference evidence="12" key="1">
    <citation type="submission" date="2016-10" db="EMBL/GenBank/DDBJ databases">
        <authorList>
            <person name="de Groot N.N."/>
        </authorList>
    </citation>
    <scope>NUCLEOTIDE SEQUENCE</scope>
</reference>
<dbReference type="InterPro" id="IPR048254">
    <property type="entry name" value="CDP_ALCOHOL_P_TRANSF_CS"/>
</dbReference>
<organism evidence="12">
    <name type="scientific">hydrothermal vent metagenome</name>
    <dbReference type="NCBI Taxonomy" id="652676"/>
    <lineage>
        <taxon>unclassified sequences</taxon>
        <taxon>metagenomes</taxon>
        <taxon>ecological metagenomes</taxon>
    </lineage>
</organism>
<keyword evidence="3" id="KW-0444">Lipid biosynthesis</keyword>
<evidence type="ECO:0000313" key="12">
    <source>
        <dbReference type="EMBL" id="SFV55214.1"/>
    </source>
</evidence>
<evidence type="ECO:0000256" key="11">
    <source>
        <dbReference type="SAM" id="Phobius"/>
    </source>
</evidence>
<dbReference type="GO" id="GO:0008444">
    <property type="term" value="F:CDP-diacylglycerol-glycerol-3-phosphate 3-phosphatidyltransferase activity"/>
    <property type="evidence" value="ECO:0007669"/>
    <property type="project" value="UniProtKB-EC"/>
</dbReference>
<dbReference type="EMBL" id="FPHL01000009">
    <property type="protein sequence ID" value="SFV55214.1"/>
    <property type="molecule type" value="Genomic_DNA"/>
</dbReference>
<dbReference type="PIRSF" id="PIRSF000847">
    <property type="entry name" value="Phos_ph_gly_syn"/>
    <property type="match status" value="1"/>
</dbReference>
<evidence type="ECO:0000256" key="2">
    <source>
        <dbReference type="ARBA" id="ARBA00010441"/>
    </source>
</evidence>